<dbReference type="InterPro" id="IPR001623">
    <property type="entry name" value="DnaJ_domain"/>
</dbReference>
<dbReference type="Proteomes" id="UP001237156">
    <property type="component" value="Unassembled WGS sequence"/>
</dbReference>
<evidence type="ECO:0000313" key="6">
    <source>
        <dbReference type="EMBL" id="MDG9698806.1"/>
    </source>
</evidence>
<dbReference type="Gene3D" id="1.20.1280.20">
    <property type="entry name" value="HscB, C-terminal domain"/>
    <property type="match status" value="1"/>
</dbReference>
<reference evidence="6 7" key="1">
    <citation type="submission" date="2023-04" db="EMBL/GenBank/DDBJ databases">
        <title>Ottowia paracancer sp. nov., isolated from human stomach.</title>
        <authorList>
            <person name="Song Y."/>
        </authorList>
    </citation>
    <scope>NUCLEOTIDE SEQUENCE [LARGE SCALE GENOMIC DNA]</scope>
    <source>
        <strain evidence="6 7">10c7w1</strain>
    </source>
</reference>
<comment type="caution">
    <text evidence="6">The sequence shown here is derived from an EMBL/GenBank/DDBJ whole genome shotgun (WGS) entry which is preliminary data.</text>
</comment>
<feature type="domain" description="J" evidence="5">
    <location>
        <begin position="6"/>
        <end position="78"/>
    </location>
</feature>
<dbReference type="GO" id="GO:0051259">
    <property type="term" value="P:protein complex oligomerization"/>
    <property type="evidence" value="ECO:0007669"/>
    <property type="project" value="InterPro"/>
</dbReference>
<proteinExistence type="inferred from homology"/>
<dbReference type="GO" id="GO:1990230">
    <property type="term" value="C:iron-sulfur cluster transfer complex"/>
    <property type="evidence" value="ECO:0007669"/>
    <property type="project" value="TreeGrafter"/>
</dbReference>
<dbReference type="AlphaFoldDB" id="A0AAW6RJM1"/>
<comment type="subunit">
    <text evidence="4">Interacts with HscA and stimulates its ATPase activity.</text>
</comment>
<dbReference type="GO" id="GO:0006457">
    <property type="term" value="P:protein folding"/>
    <property type="evidence" value="ECO:0007669"/>
    <property type="project" value="UniProtKB-UniRule"/>
</dbReference>
<keyword evidence="7" id="KW-1185">Reference proteome</keyword>
<gene>
    <name evidence="4 6" type="primary">hscB</name>
    <name evidence="6" type="ORF">QB898_03560</name>
</gene>
<dbReference type="HAMAP" id="MF_00682">
    <property type="entry name" value="HscB"/>
    <property type="match status" value="1"/>
</dbReference>
<protein>
    <recommendedName>
        <fullName evidence="4">Co-chaperone protein HscB homolog</fullName>
    </recommendedName>
</protein>
<dbReference type="Pfam" id="PF07743">
    <property type="entry name" value="HSCB_C"/>
    <property type="match status" value="1"/>
</dbReference>
<dbReference type="SMART" id="SM00271">
    <property type="entry name" value="DnaJ"/>
    <property type="match status" value="1"/>
</dbReference>
<dbReference type="EMBL" id="JARVII010000004">
    <property type="protein sequence ID" value="MDG9698806.1"/>
    <property type="molecule type" value="Genomic_DNA"/>
</dbReference>
<evidence type="ECO:0000256" key="2">
    <source>
        <dbReference type="ARBA" id="ARBA00023186"/>
    </source>
</evidence>
<dbReference type="SUPFAM" id="SSF46565">
    <property type="entry name" value="Chaperone J-domain"/>
    <property type="match status" value="1"/>
</dbReference>
<sequence length="172" mass="19577">MDLQSTDFELFGLPARFEQNAAALEERWKELQRQVHPDRFAAQGAAAQRVAAQWSARVNEAYRRLKDPHRRAAYLCELHGAPIRAEDNTAMPPAFLMLQMELREQIDDAGSLASLQSVEQQAAQMRQGILADLARQIDQQQDWPAAVQSVRALMFFDRFNLDLARKREALSA</sequence>
<keyword evidence="2 4" id="KW-0143">Chaperone</keyword>
<dbReference type="InterPro" id="IPR004640">
    <property type="entry name" value="HscB"/>
</dbReference>
<dbReference type="GO" id="GO:0044571">
    <property type="term" value="P:[2Fe-2S] cluster assembly"/>
    <property type="evidence" value="ECO:0007669"/>
    <property type="project" value="InterPro"/>
</dbReference>
<evidence type="ECO:0000256" key="1">
    <source>
        <dbReference type="ARBA" id="ARBA00010476"/>
    </source>
</evidence>
<dbReference type="PANTHER" id="PTHR14021">
    <property type="entry name" value="IRON-SULFUR CLUSTER CO-CHAPERONE PROTEIN HSCB"/>
    <property type="match status" value="1"/>
</dbReference>
<evidence type="ECO:0000313" key="7">
    <source>
        <dbReference type="Proteomes" id="UP001237156"/>
    </source>
</evidence>
<accession>A0AAW6RJM1</accession>
<dbReference type="PANTHER" id="PTHR14021:SF15">
    <property type="entry name" value="IRON-SULFUR CLUSTER CO-CHAPERONE PROTEIN HSCB"/>
    <property type="match status" value="1"/>
</dbReference>
<evidence type="ECO:0000256" key="3">
    <source>
        <dbReference type="ARBA" id="ARBA00025596"/>
    </source>
</evidence>
<evidence type="ECO:0000259" key="5">
    <source>
        <dbReference type="PROSITE" id="PS50076"/>
    </source>
</evidence>
<dbReference type="NCBIfam" id="TIGR00714">
    <property type="entry name" value="hscB"/>
    <property type="match status" value="1"/>
</dbReference>
<name>A0AAW6RJM1_9BURK</name>
<comment type="function">
    <text evidence="3 4">Co-chaperone involved in the maturation of iron-sulfur cluster-containing proteins. Seems to help targeting proteins to be folded toward HscA.</text>
</comment>
<evidence type="ECO:0000256" key="4">
    <source>
        <dbReference type="HAMAP-Rule" id="MF_00682"/>
    </source>
</evidence>
<dbReference type="GO" id="GO:0051087">
    <property type="term" value="F:protein-folding chaperone binding"/>
    <property type="evidence" value="ECO:0007669"/>
    <property type="project" value="InterPro"/>
</dbReference>
<dbReference type="SUPFAM" id="SSF47144">
    <property type="entry name" value="HSC20 (HSCB), C-terminal oligomerisation domain"/>
    <property type="match status" value="1"/>
</dbReference>
<dbReference type="InterPro" id="IPR036869">
    <property type="entry name" value="J_dom_sf"/>
</dbReference>
<organism evidence="6 7">
    <name type="scientific">Ottowia cancrivicina</name>
    <dbReference type="NCBI Taxonomy" id="3040346"/>
    <lineage>
        <taxon>Bacteria</taxon>
        <taxon>Pseudomonadati</taxon>
        <taxon>Pseudomonadota</taxon>
        <taxon>Betaproteobacteria</taxon>
        <taxon>Burkholderiales</taxon>
        <taxon>Comamonadaceae</taxon>
        <taxon>Ottowia</taxon>
    </lineage>
</organism>
<dbReference type="RefSeq" id="WP_279523819.1">
    <property type="nucleotide sequence ID" value="NZ_JARVII010000004.1"/>
</dbReference>
<dbReference type="GO" id="GO:0001671">
    <property type="term" value="F:ATPase activator activity"/>
    <property type="evidence" value="ECO:0007669"/>
    <property type="project" value="InterPro"/>
</dbReference>
<dbReference type="Gene3D" id="1.10.287.110">
    <property type="entry name" value="DnaJ domain"/>
    <property type="match status" value="1"/>
</dbReference>
<dbReference type="CDD" id="cd06257">
    <property type="entry name" value="DnaJ"/>
    <property type="match status" value="1"/>
</dbReference>
<dbReference type="PROSITE" id="PS50076">
    <property type="entry name" value="DNAJ_2"/>
    <property type="match status" value="1"/>
</dbReference>
<comment type="similarity">
    <text evidence="1 4">Belongs to the HscB family.</text>
</comment>
<dbReference type="InterPro" id="IPR009073">
    <property type="entry name" value="HscB_oligo_C"/>
</dbReference>
<dbReference type="InterPro" id="IPR036386">
    <property type="entry name" value="HscB_C_sf"/>
</dbReference>